<accession>A0A1H7RH43</accession>
<dbReference type="EMBL" id="FOAP01000007">
    <property type="protein sequence ID" value="SEL59435.1"/>
    <property type="molecule type" value="Genomic_DNA"/>
</dbReference>
<organism evidence="2 3">
    <name type="scientific">Stigmatella aurantiaca</name>
    <dbReference type="NCBI Taxonomy" id="41"/>
    <lineage>
        <taxon>Bacteria</taxon>
        <taxon>Pseudomonadati</taxon>
        <taxon>Myxococcota</taxon>
        <taxon>Myxococcia</taxon>
        <taxon>Myxococcales</taxon>
        <taxon>Cystobacterineae</taxon>
        <taxon>Archangiaceae</taxon>
        <taxon>Stigmatella</taxon>
    </lineage>
</organism>
<gene>
    <name evidence="2" type="ORF">SAMN05444354_10741</name>
</gene>
<keyword evidence="1" id="KW-0732">Signal</keyword>
<dbReference type="AlphaFoldDB" id="A0A1H7RH43"/>
<feature type="signal peptide" evidence="1">
    <location>
        <begin position="1"/>
        <end position="23"/>
    </location>
</feature>
<keyword evidence="3" id="KW-1185">Reference proteome</keyword>
<sequence>MRWMGTFALGVAVALVSPMGAAAAGGEFGKAQIGFSKEVQAVWNGCTYKVRVEQDQITGYPAPPFNIYARIEADPSGTCQTAPASTFVGTSTYEPDIFINVEQAGFVVGYNEWYTIRGMGFFSRAHVVQADLNTTSVLRHASLSGGYQPPGGGGGGPGSASVTQLSVYNHATLVVQGQAGGNVICYNYSTTGCAHGTATQYTAVFPGFFTSAQAPVIYSY</sequence>
<evidence type="ECO:0000256" key="1">
    <source>
        <dbReference type="SAM" id="SignalP"/>
    </source>
</evidence>
<feature type="chain" id="PRO_5010364325" evidence="1">
    <location>
        <begin position="24"/>
        <end position="220"/>
    </location>
</feature>
<evidence type="ECO:0000313" key="3">
    <source>
        <dbReference type="Proteomes" id="UP000182719"/>
    </source>
</evidence>
<dbReference type="Proteomes" id="UP000182719">
    <property type="component" value="Unassembled WGS sequence"/>
</dbReference>
<protein>
    <submittedName>
        <fullName evidence="2">Uncharacterized protein</fullName>
    </submittedName>
</protein>
<proteinExistence type="predicted"/>
<evidence type="ECO:0000313" key="2">
    <source>
        <dbReference type="EMBL" id="SEL59435.1"/>
    </source>
</evidence>
<name>A0A1H7RH43_STIAU</name>
<reference evidence="3" key="1">
    <citation type="submission" date="2016-10" db="EMBL/GenBank/DDBJ databases">
        <authorList>
            <person name="Varghese N."/>
            <person name="Submissions S."/>
        </authorList>
    </citation>
    <scope>NUCLEOTIDE SEQUENCE [LARGE SCALE GENOMIC DNA]</scope>
    <source>
        <strain evidence="3">DSM 17044</strain>
    </source>
</reference>